<dbReference type="Pfam" id="PF01627">
    <property type="entry name" value="Hpt"/>
    <property type="match status" value="1"/>
</dbReference>
<dbReference type="RefSeq" id="WP_092884593.1">
    <property type="nucleotide sequence ID" value="NZ_CP061498.1"/>
</dbReference>
<dbReference type="Proteomes" id="UP000198539">
    <property type="component" value="Unassembled WGS sequence"/>
</dbReference>
<evidence type="ECO:0000259" key="4">
    <source>
        <dbReference type="PROSITE" id="PS50894"/>
    </source>
</evidence>
<feature type="domain" description="HPt" evidence="4">
    <location>
        <begin position="39"/>
        <end position="139"/>
    </location>
</feature>
<dbReference type="GO" id="GO:0004672">
    <property type="term" value="F:protein kinase activity"/>
    <property type="evidence" value="ECO:0007669"/>
    <property type="project" value="UniProtKB-ARBA"/>
</dbReference>
<name>A0A1H2RCS2_9RHOB</name>
<protein>
    <submittedName>
        <fullName evidence="5">Hpt domain-containing protein</fullName>
    </submittedName>
</protein>
<organism evidence="5 6">
    <name type="scientific">Roseicitreum antarcticum</name>
    <dbReference type="NCBI Taxonomy" id="564137"/>
    <lineage>
        <taxon>Bacteria</taxon>
        <taxon>Pseudomonadati</taxon>
        <taxon>Pseudomonadota</taxon>
        <taxon>Alphaproteobacteria</taxon>
        <taxon>Rhodobacterales</taxon>
        <taxon>Paracoccaceae</taxon>
        <taxon>Roseicitreum</taxon>
    </lineage>
</organism>
<dbReference type="STRING" id="564137.SAMN04488238_101253"/>
<keyword evidence="1" id="KW-0902">Two-component regulatory system</keyword>
<sequence length="139" mass="14932">MSSISDHHASDRTAAGSSDTGRQPPYDQKTLEELLNLGDEAIAAELLSQLLSDFERLNGVIQVGVEPLDFDALARAAHELKGLSATIGARHLTQLAELVNVAANSNSAQQIAVFGGPLRVELERVIVHLTRRRDQAKGV</sequence>
<dbReference type="OrthoDB" id="7868457at2"/>
<dbReference type="InterPro" id="IPR036641">
    <property type="entry name" value="HPT_dom_sf"/>
</dbReference>
<evidence type="ECO:0000313" key="5">
    <source>
        <dbReference type="EMBL" id="SDW16644.1"/>
    </source>
</evidence>
<evidence type="ECO:0000256" key="1">
    <source>
        <dbReference type="ARBA" id="ARBA00023012"/>
    </source>
</evidence>
<evidence type="ECO:0000256" key="2">
    <source>
        <dbReference type="PROSITE-ProRule" id="PRU00110"/>
    </source>
</evidence>
<feature type="modified residue" description="Phosphohistidine" evidence="2">
    <location>
        <position position="78"/>
    </location>
</feature>
<gene>
    <name evidence="5" type="ORF">SAMN04488238_101253</name>
</gene>
<dbReference type="SUPFAM" id="SSF47226">
    <property type="entry name" value="Histidine-containing phosphotransfer domain, HPT domain"/>
    <property type="match status" value="1"/>
</dbReference>
<feature type="region of interest" description="Disordered" evidence="3">
    <location>
        <begin position="1"/>
        <end position="26"/>
    </location>
</feature>
<feature type="compositionally biased region" description="Basic and acidic residues" evidence="3">
    <location>
        <begin position="1"/>
        <end position="11"/>
    </location>
</feature>
<keyword evidence="6" id="KW-1185">Reference proteome</keyword>
<proteinExistence type="predicted"/>
<dbReference type="EMBL" id="FNOM01000001">
    <property type="protein sequence ID" value="SDW16644.1"/>
    <property type="molecule type" value="Genomic_DNA"/>
</dbReference>
<dbReference type="AlphaFoldDB" id="A0A1H2RCS2"/>
<accession>A0A1H2RCS2</accession>
<reference evidence="5 6" key="1">
    <citation type="submission" date="2016-10" db="EMBL/GenBank/DDBJ databases">
        <authorList>
            <person name="de Groot N.N."/>
        </authorList>
    </citation>
    <scope>NUCLEOTIDE SEQUENCE [LARGE SCALE GENOMIC DNA]</scope>
    <source>
        <strain evidence="5 6">CGMCC 1.8894</strain>
    </source>
</reference>
<evidence type="ECO:0000313" key="6">
    <source>
        <dbReference type="Proteomes" id="UP000198539"/>
    </source>
</evidence>
<evidence type="ECO:0000256" key="3">
    <source>
        <dbReference type="SAM" id="MobiDB-lite"/>
    </source>
</evidence>
<dbReference type="PROSITE" id="PS50894">
    <property type="entry name" value="HPT"/>
    <property type="match status" value="1"/>
</dbReference>
<dbReference type="InterPro" id="IPR008207">
    <property type="entry name" value="Sig_transdc_His_kin_Hpt_dom"/>
</dbReference>
<dbReference type="Gene3D" id="1.20.120.160">
    <property type="entry name" value="HPT domain"/>
    <property type="match status" value="1"/>
</dbReference>
<keyword evidence="2" id="KW-0597">Phosphoprotein</keyword>
<dbReference type="GO" id="GO:0000160">
    <property type="term" value="P:phosphorelay signal transduction system"/>
    <property type="evidence" value="ECO:0007669"/>
    <property type="project" value="UniProtKB-KW"/>
</dbReference>